<evidence type="ECO:0000256" key="5">
    <source>
        <dbReference type="SAM" id="MobiDB-lite"/>
    </source>
</evidence>
<dbReference type="Proteomes" id="UP000800094">
    <property type="component" value="Unassembled WGS sequence"/>
</dbReference>
<dbReference type="GeneID" id="54579515"/>
<feature type="transmembrane region" description="Helical" evidence="6">
    <location>
        <begin position="558"/>
        <end position="576"/>
    </location>
</feature>
<keyword evidence="3 6" id="KW-1133">Transmembrane helix</keyword>
<dbReference type="PANTHER" id="PTHR23501:SF43">
    <property type="entry name" value="MULTIDRUG TRANSPORTER, PUTATIVE (AFU_ORTHOLOGUE AFUA_6G03040)-RELATED"/>
    <property type="match status" value="1"/>
</dbReference>
<feature type="transmembrane region" description="Helical" evidence="6">
    <location>
        <begin position="248"/>
        <end position="268"/>
    </location>
</feature>
<evidence type="ECO:0000256" key="1">
    <source>
        <dbReference type="ARBA" id="ARBA00004141"/>
    </source>
</evidence>
<sequence>MAQDGRNEDTTPSVVTILSKTRLSIIIIGLWYVDRSTRTHALDLPPSAEGLPEEICCTAMDGLRPTAPEHLKGTETTLRHARLLPLRYKTHTNVYPHVRRLSLFLSAMDTTIITTSLMKISSDFHALEQASWLVTAYLPTYNSFLMLSAKLSDVFGVKTMLIICNLIFLVFSMACSGAQTMTQLIVFRAFQGIGGSGLYSLVFVAVMTLVEPEKMGIVSGIISSVFALANLLGPVLGGIITDRTTWRWIFWINGPITAASTVTLFLAMPGKSNRARLHGFDGIGGILSVCWPVPLLFALQEAGAQFEWKSGVIIGTLVAGVVLFFFFGLYEAWISRKTKIEPIFPMRFITNPAMLLLLLSMLLLGFPFYAMFIQLPQRFQGVNFTSAERAGILLLPTTLLTPLGAMLAGVIISKKCPGEYSLLAAAAMVSIGVGLMSSLPVDSQFPARTYGYQIITGFGLGLGSPAYYVLLYSSCVEKDIPVATGALNMVRTLGGAVAVAICSALHHSELDHKLATFLSPAQIEAAKDSSYYIAQLPQDIRMKLGRVFGKSYNKQFEVILGFALLNVLVVVALAFVRKKKGIFGILPERKEENEFMKKRPAKTDEEARSDVQKDAQVRDVPSHVAAGGEQDYADKISIIPPSSAEEERKMKN</sequence>
<dbReference type="EMBL" id="ML987207">
    <property type="protein sequence ID" value="KAF2242774.1"/>
    <property type="molecule type" value="Genomic_DNA"/>
</dbReference>
<dbReference type="GO" id="GO:0005886">
    <property type="term" value="C:plasma membrane"/>
    <property type="evidence" value="ECO:0007669"/>
    <property type="project" value="TreeGrafter"/>
</dbReference>
<keyword evidence="4 6" id="KW-0472">Membrane</keyword>
<name>A0A6A6HX41_9PLEO</name>
<organism evidence="8 9">
    <name type="scientific">Trematosphaeria pertusa</name>
    <dbReference type="NCBI Taxonomy" id="390896"/>
    <lineage>
        <taxon>Eukaryota</taxon>
        <taxon>Fungi</taxon>
        <taxon>Dikarya</taxon>
        <taxon>Ascomycota</taxon>
        <taxon>Pezizomycotina</taxon>
        <taxon>Dothideomycetes</taxon>
        <taxon>Pleosporomycetidae</taxon>
        <taxon>Pleosporales</taxon>
        <taxon>Massarineae</taxon>
        <taxon>Trematosphaeriaceae</taxon>
        <taxon>Trematosphaeria</taxon>
    </lineage>
</organism>
<feature type="domain" description="Major facilitator superfamily (MFS) profile" evidence="7">
    <location>
        <begin position="95"/>
        <end position="581"/>
    </location>
</feature>
<evidence type="ECO:0000256" key="3">
    <source>
        <dbReference type="ARBA" id="ARBA00022989"/>
    </source>
</evidence>
<dbReference type="GO" id="GO:0022857">
    <property type="term" value="F:transmembrane transporter activity"/>
    <property type="evidence" value="ECO:0007669"/>
    <property type="project" value="InterPro"/>
</dbReference>
<dbReference type="InterPro" id="IPR020846">
    <property type="entry name" value="MFS_dom"/>
</dbReference>
<feature type="transmembrane region" description="Helical" evidence="6">
    <location>
        <begin position="450"/>
        <end position="470"/>
    </location>
</feature>
<evidence type="ECO:0000256" key="6">
    <source>
        <dbReference type="SAM" id="Phobius"/>
    </source>
</evidence>
<feature type="transmembrane region" description="Helical" evidence="6">
    <location>
        <begin position="392"/>
        <end position="413"/>
    </location>
</feature>
<evidence type="ECO:0000256" key="4">
    <source>
        <dbReference type="ARBA" id="ARBA00023136"/>
    </source>
</evidence>
<evidence type="ECO:0000313" key="8">
    <source>
        <dbReference type="EMBL" id="KAF2242774.1"/>
    </source>
</evidence>
<dbReference type="RefSeq" id="XP_033677778.1">
    <property type="nucleotide sequence ID" value="XM_033826185.1"/>
</dbReference>
<feature type="transmembrane region" description="Helical" evidence="6">
    <location>
        <begin position="420"/>
        <end position="438"/>
    </location>
</feature>
<dbReference type="PROSITE" id="PS50850">
    <property type="entry name" value="MFS"/>
    <property type="match status" value="1"/>
</dbReference>
<feature type="compositionally biased region" description="Basic and acidic residues" evidence="5">
    <location>
        <begin position="596"/>
        <end position="621"/>
    </location>
</feature>
<evidence type="ECO:0000313" key="9">
    <source>
        <dbReference type="Proteomes" id="UP000800094"/>
    </source>
</evidence>
<dbReference type="AlphaFoldDB" id="A0A6A6HX41"/>
<feature type="transmembrane region" description="Helical" evidence="6">
    <location>
        <begin position="217"/>
        <end position="236"/>
    </location>
</feature>
<evidence type="ECO:0000256" key="2">
    <source>
        <dbReference type="ARBA" id="ARBA00022692"/>
    </source>
</evidence>
<feature type="region of interest" description="Disordered" evidence="5">
    <location>
        <begin position="596"/>
        <end position="652"/>
    </location>
</feature>
<dbReference type="Pfam" id="PF07690">
    <property type="entry name" value="MFS_1"/>
    <property type="match status" value="1"/>
</dbReference>
<evidence type="ECO:0000259" key="7">
    <source>
        <dbReference type="PROSITE" id="PS50850"/>
    </source>
</evidence>
<keyword evidence="9" id="KW-1185">Reference proteome</keyword>
<feature type="transmembrane region" description="Helical" evidence="6">
    <location>
        <begin position="353"/>
        <end position="372"/>
    </location>
</feature>
<keyword evidence="2 6" id="KW-0812">Transmembrane</keyword>
<dbReference type="Gene3D" id="1.20.1720.10">
    <property type="entry name" value="Multidrug resistance protein D"/>
    <property type="match status" value="1"/>
</dbReference>
<feature type="transmembrane region" description="Helical" evidence="6">
    <location>
        <begin position="311"/>
        <end position="333"/>
    </location>
</feature>
<dbReference type="PRINTS" id="PR01036">
    <property type="entry name" value="TCRTETB"/>
</dbReference>
<reference evidence="8" key="1">
    <citation type="journal article" date="2020" name="Stud. Mycol.">
        <title>101 Dothideomycetes genomes: a test case for predicting lifestyles and emergence of pathogens.</title>
        <authorList>
            <person name="Haridas S."/>
            <person name="Albert R."/>
            <person name="Binder M."/>
            <person name="Bloem J."/>
            <person name="Labutti K."/>
            <person name="Salamov A."/>
            <person name="Andreopoulos B."/>
            <person name="Baker S."/>
            <person name="Barry K."/>
            <person name="Bills G."/>
            <person name="Bluhm B."/>
            <person name="Cannon C."/>
            <person name="Castanera R."/>
            <person name="Culley D."/>
            <person name="Daum C."/>
            <person name="Ezra D."/>
            <person name="Gonzalez J."/>
            <person name="Henrissat B."/>
            <person name="Kuo A."/>
            <person name="Liang C."/>
            <person name="Lipzen A."/>
            <person name="Lutzoni F."/>
            <person name="Magnuson J."/>
            <person name="Mondo S."/>
            <person name="Nolan M."/>
            <person name="Ohm R."/>
            <person name="Pangilinan J."/>
            <person name="Park H.-J."/>
            <person name="Ramirez L."/>
            <person name="Alfaro M."/>
            <person name="Sun H."/>
            <person name="Tritt A."/>
            <person name="Yoshinaga Y."/>
            <person name="Zwiers L.-H."/>
            <person name="Turgeon B."/>
            <person name="Goodwin S."/>
            <person name="Spatafora J."/>
            <person name="Crous P."/>
            <person name="Grigoriev I."/>
        </authorList>
    </citation>
    <scope>NUCLEOTIDE SEQUENCE</scope>
    <source>
        <strain evidence="8">CBS 122368</strain>
    </source>
</reference>
<dbReference type="InterPro" id="IPR036259">
    <property type="entry name" value="MFS_trans_sf"/>
</dbReference>
<dbReference type="PANTHER" id="PTHR23501">
    <property type="entry name" value="MAJOR FACILITATOR SUPERFAMILY"/>
    <property type="match status" value="1"/>
</dbReference>
<dbReference type="SUPFAM" id="SSF103473">
    <property type="entry name" value="MFS general substrate transporter"/>
    <property type="match status" value="2"/>
</dbReference>
<feature type="transmembrane region" description="Helical" evidence="6">
    <location>
        <begin position="185"/>
        <end position="210"/>
    </location>
</feature>
<feature type="transmembrane region" description="Helical" evidence="6">
    <location>
        <begin position="159"/>
        <end position="179"/>
    </location>
</feature>
<accession>A0A6A6HX41</accession>
<dbReference type="InterPro" id="IPR011701">
    <property type="entry name" value="MFS"/>
</dbReference>
<dbReference type="OrthoDB" id="440553at2759"/>
<comment type="subcellular location">
    <subcellularLocation>
        <location evidence="1">Membrane</location>
        <topology evidence="1">Multi-pass membrane protein</topology>
    </subcellularLocation>
</comment>
<proteinExistence type="predicted"/>
<protein>
    <recommendedName>
        <fullName evidence="7">Major facilitator superfamily (MFS) profile domain-containing protein</fullName>
    </recommendedName>
</protein>
<dbReference type="Gene3D" id="1.20.1250.20">
    <property type="entry name" value="MFS general substrate transporter like domains"/>
    <property type="match status" value="1"/>
</dbReference>
<dbReference type="CDD" id="cd17502">
    <property type="entry name" value="MFS_Azr1_MDR_like"/>
    <property type="match status" value="1"/>
</dbReference>
<gene>
    <name evidence="8" type="ORF">BU26DRAFT_494515</name>
</gene>